<accession>A0A0S4LH22</accession>
<organism evidence="1 2">
    <name type="scientific">Candidatus Nitrospira nitrificans</name>
    <dbReference type="NCBI Taxonomy" id="1742973"/>
    <lineage>
        <taxon>Bacteria</taxon>
        <taxon>Pseudomonadati</taxon>
        <taxon>Nitrospirota</taxon>
        <taxon>Nitrospiria</taxon>
        <taxon>Nitrospirales</taxon>
        <taxon>Nitrospiraceae</taxon>
        <taxon>Nitrospira</taxon>
    </lineage>
</organism>
<proteinExistence type="predicted"/>
<evidence type="ECO:0000313" key="1">
    <source>
        <dbReference type="EMBL" id="CUS36010.1"/>
    </source>
</evidence>
<keyword evidence="2" id="KW-1185">Reference proteome</keyword>
<reference evidence="2" key="1">
    <citation type="submission" date="2015-10" db="EMBL/GenBank/DDBJ databases">
        <authorList>
            <person name="Luecker S."/>
            <person name="Luecker S."/>
        </authorList>
    </citation>
    <scope>NUCLEOTIDE SEQUENCE [LARGE SCALE GENOMIC DNA]</scope>
</reference>
<sequence length="103" mass="12202">MIALIDDVKTRRDSDRISAPLSYSHHFFSILHPREQRSNYPIISYRHNRANPQPISLPSAELTYRTQRHHRDGFLHLDTLLPAEAMKEPMRQNKLRLDQTFKP</sequence>
<dbReference type="AlphaFoldDB" id="A0A0S4LH22"/>
<dbReference type="Proteomes" id="UP000198736">
    <property type="component" value="Unassembled WGS sequence"/>
</dbReference>
<gene>
    <name evidence="1" type="ORF">COMA2_200016</name>
</gene>
<evidence type="ECO:0000313" key="2">
    <source>
        <dbReference type="Proteomes" id="UP000198736"/>
    </source>
</evidence>
<dbReference type="EMBL" id="CZPZ01000013">
    <property type="protein sequence ID" value="CUS36010.1"/>
    <property type="molecule type" value="Genomic_DNA"/>
</dbReference>
<protein>
    <submittedName>
        <fullName evidence="1">Uncharacterized protein</fullName>
    </submittedName>
</protein>
<name>A0A0S4LH22_9BACT</name>